<evidence type="ECO:0000313" key="2">
    <source>
        <dbReference type="EMBL" id="KRG72574.1"/>
    </source>
</evidence>
<name>A0A0R0D2A2_9GAMM</name>
<feature type="chain" id="PRO_5006395052" description="Lipoprotein" evidence="1">
    <location>
        <begin position="31"/>
        <end position="319"/>
    </location>
</feature>
<dbReference type="OrthoDB" id="5493262at2"/>
<keyword evidence="1" id="KW-0732">Signal</keyword>
<dbReference type="AlphaFoldDB" id="A0A0R0D2A2"/>
<organism evidence="2 3">
    <name type="scientific">Stenotrophomonas terrae</name>
    <dbReference type="NCBI Taxonomy" id="405446"/>
    <lineage>
        <taxon>Bacteria</taxon>
        <taxon>Pseudomonadati</taxon>
        <taxon>Pseudomonadota</taxon>
        <taxon>Gammaproteobacteria</taxon>
        <taxon>Lysobacterales</taxon>
        <taxon>Lysobacteraceae</taxon>
        <taxon>Stenotrophomonas</taxon>
    </lineage>
</organism>
<feature type="signal peptide" evidence="1">
    <location>
        <begin position="1"/>
        <end position="30"/>
    </location>
</feature>
<accession>A0A0R0D2A2</accession>
<dbReference type="PATRIC" id="fig|405446.3.peg.1324"/>
<protein>
    <recommendedName>
        <fullName evidence="4">Lipoprotein</fullName>
    </recommendedName>
</protein>
<sequence>MQKRGCFGGSVGLYKLLGVVLLAAVLGACDAPGSAVSAADQQQYLRDVEQWRAQRLASLRAPEGWLSYTGSGRLKTGAYRVGSAASNDIVLPGGPAELGFLQVSKDGQASIDANTRADARMNGQPLQRAVLVPGVAHVNEASRVQVGQSEFYLVRTGSILGWRYRDPQSPRRLAFSGIEHFPVDPKWNVRARWNPFPKPKQAVLLTSIGTPLPALVPGEAVFEVGGRSYHLQPVLDEAAPVSERLFFLLSDRTSGRETYGGARYLYAAPPKDGMVQLDFNRAENPPCALTPHVVCPIAPAINRLDLAVTAGEKFQYLAQ</sequence>
<evidence type="ECO:0000313" key="3">
    <source>
        <dbReference type="Proteomes" id="UP000051863"/>
    </source>
</evidence>
<dbReference type="PANTHER" id="PTHR41913:SF1">
    <property type="entry name" value="DUF1684 DOMAIN-CONTAINING PROTEIN"/>
    <property type="match status" value="1"/>
</dbReference>
<proteinExistence type="predicted"/>
<dbReference type="PANTHER" id="PTHR41913">
    <property type="entry name" value="DUF1684 DOMAIN-CONTAINING PROTEIN"/>
    <property type="match status" value="1"/>
</dbReference>
<dbReference type="PROSITE" id="PS51257">
    <property type="entry name" value="PROKAR_LIPOPROTEIN"/>
    <property type="match status" value="1"/>
</dbReference>
<dbReference type="Proteomes" id="UP000051863">
    <property type="component" value="Unassembled WGS sequence"/>
</dbReference>
<dbReference type="Pfam" id="PF07920">
    <property type="entry name" value="DUF1684"/>
    <property type="match status" value="1"/>
</dbReference>
<comment type="caution">
    <text evidence="2">The sequence shown here is derived from an EMBL/GenBank/DDBJ whole genome shotgun (WGS) entry which is preliminary data.</text>
</comment>
<keyword evidence="3" id="KW-1185">Reference proteome</keyword>
<evidence type="ECO:0008006" key="4">
    <source>
        <dbReference type="Google" id="ProtNLM"/>
    </source>
</evidence>
<evidence type="ECO:0000256" key="1">
    <source>
        <dbReference type="SAM" id="SignalP"/>
    </source>
</evidence>
<reference evidence="2 3" key="1">
    <citation type="submission" date="2015-05" db="EMBL/GenBank/DDBJ databases">
        <title>Genome sequencing and analysis of members of genus Stenotrophomonas.</title>
        <authorList>
            <person name="Patil P.P."/>
            <person name="Midha S."/>
            <person name="Patil P.B."/>
        </authorList>
    </citation>
    <scope>NUCLEOTIDE SEQUENCE [LARGE SCALE GENOMIC DNA]</scope>
    <source>
        <strain evidence="2 3">DSM 18941</strain>
    </source>
</reference>
<dbReference type="InterPro" id="IPR012467">
    <property type="entry name" value="DUF1684"/>
</dbReference>
<gene>
    <name evidence="2" type="ORF">ABB27_00630</name>
</gene>
<dbReference type="EMBL" id="LDJJ01000003">
    <property type="protein sequence ID" value="KRG72574.1"/>
    <property type="molecule type" value="Genomic_DNA"/>
</dbReference>